<evidence type="ECO:0000313" key="10">
    <source>
        <dbReference type="EMBL" id="WVN90707.1"/>
    </source>
</evidence>
<evidence type="ECO:0000256" key="6">
    <source>
        <dbReference type="ARBA" id="ARBA00023065"/>
    </source>
</evidence>
<feature type="region of interest" description="Disordered" evidence="8">
    <location>
        <begin position="173"/>
        <end position="200"/>
    </location>
</feature>
<feature type="transmembrane region" description="Helical" evidence="9">
    <location>
        <begin position="529"/>
        <end position="549"/>
    </location>
</feature>
<keyword evidence="7 9" id="KW-0472">Membrane</keyword>
<evidence type="ECO:0000256" key="3">
    <source>
        <dbReference type="ARBA" id="ARBA00022475"/>
    </source>
</evidence>
<name>A0AAJ8M4H0_9TREE</name>
<reference evidence="10" key="2">
    <citation type="journal article" date="2022" name="Elife">
        <title>Obligate sexual reproduction of a homothallic fungus closely related to the Cryptococcus pathogenic species complex.</title>
        <authorList>
            <person name="Passer A.R."/>
            <person name="Clancey S.A."/>
            <person name="Shea T."/>
            <person name="David-Palma M."/>
            <person name="Averette A.F."/>
            <person name="Boekhout T."/>
            <person name="Porcel B.M."/>
            <person name="Nowrousian M."/>
            <person name="Cuomo C.A."/>
            <person name="Sun S."/>
            <person name="Heitman J."/>
            <person name="Coelho M.A."/>
        </authorList>
    </citation>
    <scope>NUCLEOTIDE SEQUENCE</scope>
    <source>
        <strain evidence="10">CBS 7841</strain>
    </source>
</reference>
<feature type="compositionally biased region" description="Low complexity" evidence="8">
    <location>
        <begin position="133"/>
        <end position="147"/>
    </location>
</feature>
<dbReference type="InterPro" id="IPR044669">
    <property type="entry name" value="YneE/VCCN1/2-like"/>
</dbReference>
<dbReference type="KEGG" id="cdep:91090157"/>
<dbReference type="AlphaFoldDB" id="A0AAJ8M4H0"/>
<keyword evidence="11" id="KW-1185">Reference proteome</keyword>
<feature type="region of interest" description="Disordered" evidence="8">
    <location>
        <begin position="103"/>
        <end position="147"/>
    </location>
</feature>
<feature type="region of interest" description="Disordered" evidence="8">
    <location>
        <begin position="356"/>
        <end position="383"/>
    </location>
</feature>
<dbReference type="Proteomes" id="UP000094043">
    <property type="component" value="Chromosome 8"/>
</dbReference>
<keyword evidence="3" id="KW-1003">Cell membrane</keyword>
<evidence type="ECO:0000256" key="1">
    <source>
        <dbReference type="ARBA" id="ARBA00004651"/>
    </source>
</evidence>
<dbReference type="RefSeq" id="XP_066071407.1">
    <property type="nucleotide sequence ID" value="XM_066215310.1"/>
</dbReference>
<evidence type="ECO:0000313" key="11">
    <source>
        <dbReference type="Proteomes" id="UP000094043"/>
    </source>
</evidence>
<organism evidence="10 11">
    <name type="scientific">Cryptococcus depauperatus CBS 7841</name>
    <dbReference type="NCBI Taxonomy" id="1295531"/>
    <lineage>
        <taxon>Eukaryota</taxon>
        <taxon>Fungi</taxon>
        <taxon>Dikarya</taxon>
        <taxon>Basidiomycota</taxon>
        <taxon>Agaricomycotina</taxon>
        <taxon>Tremellomycetes</taxon>
        <taxon>Tremellales</taxon>
        <taxon>Cryptococcaceae</taxon>
        <taxon>Cryptococcus</taxon>
    </lineage>
</organism>
<keyword evidence="2" id="KW-0813">Transport</keyword>
<dbReference type="GeneID" id="91090157"/>
<evidence type="ECO:0000256" key="7">
    <source>
        <dbReference type="ARBA" id="ARBA00023136"/>
    </source>
</evidence>
<evidence type="ECO:0000256" key="5">
    <source>
        <dbReference type="ARBA" id="ARBA00022989"/>
    </source>
</evidence>
<gene>
    <name evidence="10" type="ORF">L203_105949</name>
</gene>
<dbReference type="EMBL" id="CP143791">
    <property type="protein sequence ID" value="WVN90707.1"/>
    <property type="molecule type" value="Genomic_DNA"/>
</dbReference>
<dbReference type="GO" id="GO:0005254">
    <property type="term" value="F:chloride channel activity"/>
    <property type="evidence" value="ECO:0007669"/>
    <property type="project" value="InterPro"/>
</dbReference>
<keyword evidence="4 9" id="KW-0812">Transmembrane</keyword>
<keyword evidence="6" id="KW-0406">Ion transport</keyword>
<accession>A0AAJ8M4H0</accession>
<reference evidence="10" key="3">
    <citation type="submission" date="2024-01" db="EMBL/GenBank/DDBJ databases">
        <authorList>
            <person name="Coelho M.A."/>
            <person name="David-Palma M."/>
            <person name="Shea T."/>
            <person name="Sun S."/>
            <person name="Cuomo C.A."/>
            <person name="Heitman J."/>
        </authorList>
    </citation>
    <scope>NUCLEOTIDE SEQUENCE</scope>
    <source>
        <strain evidence="10">CBS 7841</strain>
    </source>
</reference>
<evidence type="ECO:0000256" key="8">
    <source>
        <dbReference type="SAM" id="MobiDB-lite"/>
    </source>
</evidence>
<reference evidence="10" key="1">
    <citation type="submission" date="2016-06" db="EMBL/GenBank/DDBJ databases">
        <authorList>
            <person name="Cuomo C."/>
            <person name="Litvintseva A."/>
            <person name="Heitman J."/>
            <person name="Chen Y."/>
            <person name="Sun S."/>
            <person name="Springer D."/>
            <person name="Dromer F."/>
            <person name="Young S."/>
            <person name="Zeng Q."/>
            <person name="Chapman S."/>
            <person name="Gujja S."/>
            <person name="Saif S."/>
            <person name="Birren B."/>
        </authorList>
    </citation>
    <scope>NUCLEOTIDE SEQUENCE</scope>
    <source>
        <strain evidence="10">CBS 7841</strain>
    </source>
</reference>
<evidence type="ECO:0000256" key="2">
    <source>
        <dbReference type="ARBA" id="ARBA00022448"/>
    </source>
</evidence>
<evidence type="ECO:0000256" key="4">
    <source>
        <dbReference type="ARBA" id="ARBA00022692"/>
    </source>
</evidence>
<protein>
    <submittedName>
        <fullName evidence="10">Uncharacterized protein</fullName>
    </submittedName>
</protein>
<dbReference type="Pfam" id="PF25539">
    <property type="entry name" value="Bestrophin_2"/>
    <property type="match status" value="2"/>
</dbReference>
<sequence>MSAVASMGPFKHGMAWVAYRITSSVLDVAVMVCCVSEFTSVDLGINSVMLTVLGTIVSLVVSFKTNNSYSRWWDGRNGWANLTSACRQMAMLIWLHVPNALPPKPDETPTSAPKADSPPTPEATPLTKISDPFQSTSPSNKPSSNTFKTAAESIHTNDTSVCSNESELRDNIGYNWKEHKEQEQRKARKNDDAKARDDPQSRAELAGLIEKKSYIGLVQAFAVAMKHALRGETGPFYSDLYSLIAFLPKYNPSCYPPITRDKLFALWNNGIPRQKSSKATDDIAVPLTVPVAFRQDALNQPNLPNPFFEEEMTDIEKGEFTGNVGLSEFKDQAIKSASAYVATDDPEVFVVTSKRDGRHSIQQRRSISATHDSRGPHSSRRYHQCAEQEQVTLETVELMPPRHPPPPKLRDFLPPLRLIKSIWNKLNWKKKQQQTDSRRRRKRRRMGTDMEIPQEILMYISAYCADVARRGLVGPSYISVLAAPLLDLQRAISDMEKIATTPIPSAYTFHLRLTVYAYLMFIPFQVYKFIGWVTIPATAIAAIIYLGFLEIGMQIEMPFNYDQSDLDLDEFVLRISHQIAQLTAFPNHIPSSQVVLSHLNQPFLPTLRTSATELLGVPDYSPGPSARGFAASFADAKTKEDENPVTKPMMKSMRDIELVLNANWKDITSDAKNIIGKPRDQLENRTGLEVAVLTL</sequence>
<dbReference type="PANTHER" id="PTHR33281">
    <property type="entry name" value="UPF0187 PROTEIN YNEE"/>
    <property type="match status" value="1"/>
</dbReference>
<dbReference type="PANTHER" id="PTHR33281:SF19">
    <property type="entry name" value="VOLTAGE-DEPENDENT ANION CHANNEL-FORMING PROTEIN YNEE"/>
    <property type="match status" value="1"/>
</dbReference>
<comment type="subcellular location">
    <subcellularLocation>
        <location evidence="1">Cell membrane</location>
        <topology evidence="1">Multi-pass membrane protein</topology>
    </subcellularLocation>
</comment>
<proteinExistence type="predicted"/>
<dbReference type="GO" id="GO:0005886">
    <property type="term" value="C:plasma membrane"/>
    <property type="evidence" value="ECO:0007669"/>
    <property type="project" value="UniProtKB-SubCell"/>
</dbReference>
<keyword evidence="5 9" id="KW-1133">Transmembrane helix</keyword>
<evidence type="ECO:0000256" key="9">
    <source>
        <dbReference type="SAM" id="Phobius"/>
    </source>
</evidence>